<feature type="region of interest" description="Disordered" evidence="2">
    <location>
        <begin position="266"/>
        <end position="298"/>
    </location>
</feature>
<gene>
    <name evidence="3" type="ORF">CVT25_003552</name>
</gene>
<feature type="region of interest" description="Disordered" evidence="2">
    <location>
        <begin position="1"/>
        <end position="145"/>
    </location>
</feature>
<feature type="compositionally biased region" description="Basic residues" evidence="2">
    <location>
        <begin position="632"/>
        <end position="641"/>
    </location>
</feature>
<feature type="region of interest" description="Disordered" evidence="2">
    <location>
        <begin position="518"/>
        <end position="558"/>
    </location>
</feature>
<dbReference type="Proteomes" id="UP000283269">
    <property type="component" value="Unassembled WGS sequence"/>
</dbReference>
<dbReference type="EMBL" id="NHYD01003342">
    <property type="protein sequence ID" value="PPQ80200.1"/>
    <property type="molecule type" value="Genomic_DNA"/>
</dbReference>
<feature type="compositionally biased region" description="Basic and acidic residues" evidence="2">
    <location>
        <begin position="207"/>
        <end position="219"/>
    </location>
</feature>
<dbReference type="PANTHER" id="PTHR13037:SF24">
    <property type="entry name" value="POLYCOMB PROTEIN PCL-RELATED"/>
    <property type="match status" value="1"/>
</dbReference>
<feature type="region of interest" description="Disordered" evidence="2">
    <location>
        <begin position="610"/>
        <end position="651"/>
    </location>
</feature>
<evidence type="ECO:0000313" key="3">
    <source>
        <dbReference type="EMBL" id="PPQ80200.1"/>
    </source>
</evidence>
<reference evidence="3 4" key="1">
    <citation type="journal article" date="2018" name="Evol. Lett.">
        <title>Horizontal gene cluster transfer increased hallucinogenic mushroom diversity.</title>
        <authorList>
            <person name="Reynolds H.T."/>
            <person name="Vijayakumar V."/>
            <person name="Gluck-Thaler E."/>
            <person name="Korotkin H.B."/>
            <person name="Matheny P.B."/>
            <person name="Slot J.C."/>
        </authorList>
    </citation>
    <scope>NUCLEOTIDE SEQUENCE [LARGE SCALE GENOMIC DNA]</scope>
    <source>
        <strain evidence="3 4">2631</strain>
    </source>
</reference>
<feature type="compositionally biased region" description="Basic and acidic residues" evidence="2">
    <location>
        <begin position="85"/>
        <end position="94"/>
    </location>
</feature>
<dbReference type="STRING" id="93625.A0A409WNY3"/>
<evidence type="ECO:0000256" key="2">
    <source>
        <dbReference type="SAM" id="MobiDB-lite"/>
    </source>
</evidence>
<sequence>MSSDSDTRTRHTHHGAFHRLVRSMSGRNDPDSSLTTGSMSIGESDATMSVLPVLPESKSSSTTTTGKPLQRMISNSSSTTKKRPKISERLKQLGKDIAVGKLRKHSDKSVPASPRISVGEVSPGDIVSASSASSSGSQPAQTPGHTKLLSMVAEAAELDEADIGGASPKSPSDDPPEASTLAKRIQALVDSLPFPTPGQRRSIPIVKDPKSPARDDDGRPVPPPDSTPIQDSRLINFLSSPTIMNGSTVKGRPSIWSVLERIGAPAHSFPPAHQGAEDDTTGDESHSDSEEHSIYSDNSSVMVYSPLIPSLDDHVELAELVPVEQEEAASESQTAIEGTSWTTVWPLSIWYGPSSQPTASAVDAKSHLSGEIVLSRPRTSLDRDGNVMRTQTARAWVPSTTKLSVQAMWWGYRIYLPPPVLEILSDKTLEATKRAAMITTALTWFFNHLPVDALPPPVRPAALLLQRLAPFLGYIGTFISWSWSTIKSYDVGFGVTLTATWLLPVALIPGTWRENDFPKSPTQSLVPLPPASPPASPPTSLPTLSMSSPPPTSPTLSYVTANETITSPNGMTSVSIPIPPIPVDIPPVPPSPILQAVPVGSPLMEQLLQGPVLGPVPLPDENAPSPVQPYSKPKKDRKSRAKILFTRSPRH</sequence>
<evidence type="ECO:0000256" key="1">
    <source>
        <dbReference type="ARBA" id="ARBA00022581"/>
    </source>
</evidence>
<feature type="compositionally biased region" description="Basic and acidic residues" evidence="2">
    <location>
        <begin position="283"/>
        <end position="294"/>
    </location>
</feature>
<comment type="caution">
    <text evidence="3">The sequence shown here is derived from an EMBL/GenBank/DDBJ whole genome shotgun (WGS) entry which is preliminary data.</text>
</comment>
<name>A0A409WNY3_PSICY</name>
<feature type="compositionally biased region" description="Pro residues" evidence="2">
    <location>
        <begin position="527"/>
        <end position="540"/>
    </location>
</feature>
<dbReference type="OrthoDB" id="3247214at2759"/>
<dbReference type="InParanoid" id="A0A409WNY3"/>
<feature type="compositionally biased region" description="Low complexity" evidence="2">
    <location>
        <begin position="128"/>
        <end position="137"/>
    </location>
</feature>
<keyword evidence="4" id="KW-1185">Reference proteome</keyword>
<keyword evidence="1" id="KW-0945">Host-virus interaction</keyword>
<organism evidence="3 4">
    <name type="scientific">Psilocybe cyanescens</name>
    <dbReference type="NCBI Taxonomy" id="93625"/>
    <lineage>
        <taxon>Eukaryota</taxon>
        <taxon>Fungi</taxon>
        <taxon>Dikarya</taxon>
        <taxon>Basidiomycota</taxon>
        <taxon>Agaricomycotina</taxon>
        <taxon>Agaricomycetes</taxon>
        <taxon>Agaricomycetidae</taxon>
        <taxon>Agaricales</taxon>
        <taxon>Agaricineae</taxon>
        <taxon>Strophariaceae</taxon>
        <taxon>Psilocybe</taxon>
    </lineage>
</organism>
<feature type="compositionally biased region" description="Basic residues" evidence="2">
    <location>
        <begin position="10"/>
        <end position="21"/>
    </location>
</feature>
<dbReference type="PANTHER" id="PTHR13037">
    <property type="entry name" value="FORMIN"/>
    <property type="match status" value="1"/>
</dbReference>
<dbReference type="AlphaFoldDB" id="A0A409WNY3"/>
<feature type="region of interest" description="Disordered" evidence="2">
    <location>
        <begin position="191"/>
        <end position="232"/>
    </location>
</feature>
<feature type="compositionally biased region" description="Polar residues" evidence="2">
    <location>
        <begin position="31"/>
        <end position="41"/>
    </location>
</feature>
<proteinExistence type="predicted"/>
<protein>
    <submittedName>
        <fullName evidence="3">Uncharacterized protein</fullName>
    </submittedName>
</protein>
<evidence type="ECO:0000313" key="4">
    <source>
        <dbReference type="Proteomes" id="UP000283269"/>
    </source>
</evidence>
<accession>A0A409WNY3</accession>